<evidence type="ECO:0000313" key="2">
    <source>
        <dbReference type="Proteomes" id="UP000823775"/>
    </source>
</evidence>
<dbReference type="EMBL" id="JACEIK010007269">
    <property type="protein sequence ID" value="MCE3049977.1"/>
    <property type="molecule type" value="Genomic_DNA"/>
</dbReference>
<gene>
    <name evidence="1" type="ORF">HAX54_046231</name>
</gene>
<dbReference type="Proteomes" id="UP000823775">
    <property type="component" value="Unassembled WGS sequence"/>
</dbReference>
<reference evidence="1 2" key="1">
    <citation type="journal article" date="2021" name="BMC Genomics">
        <title>Datura genome reveals duplications of psychoactive alkaloid biosynthetic genes and high mutation rate following tissue culture.</title>
        <authorList>
            <person name="Rajewski A."/>
            <person name="Carter-House D."/>
            <person name="Stajich J."/>
            <person name="Litt A."/>
        </authorList>
    </citation>
    <scope>NUCLEOTIDE SEQUENCE [LARGE SCALE GENOMIC DNA]</scope>
    <source>
        <strain evidence="1">AR-01</strain>
    </source>
</reference>
<comment type="caution">
    <text evidence="1">The sequence shown here is derived from an EMBL/GenBank/DDBJ whole genome shotgun (WGS) entry which is preliminary data.</text>
</comment>
<feature type="non-terminal residue" evidence="1">
    <location>
        <position position="1"/>
    </location>
</feature>
<name>A0ABS8WIW7_DATST</name>
<sequence length="115" mass="12351">VSSLDTISESLLYPTHQSSGGLLCSSGYAVIALASQGFGWLVDGGTVSEATSCLKVPTLLSRTSTIEHRLVNLSLAGCNDFLMALCIMDGIALVNRKKMDLMHFSTLCNVEKIRR</sequence>
<organism evidence="1 2">
    <name type="scientific">Datura stramonium</name>
    <name type="common">Jimsonweed</name>
    <name type="synonym">Common thornapple</name>
    <dbReference type="NCBI Taxonomy" id="4076"/>
    <lineage>
        <taxon>Eukaryota</taxon>
        <taxon>Viridiplantae</taxon>
        <taxon>Streptophyta</taxon>
        <taxon>Embryophyta</taxon>
        <taxon>Tracheophyta</taxon>
        <taxon>Spermatophyta</taxon>
        <taxon>Magnoliopsida</taxon>
        <taxon>eudicotyledons</taxon>
        <taxon>Gunneridae</taxon>
        <taxon>Pentapetalae</taxon>
        <taxon>asterids</taxon>
        <taxon>lamiids</taxon>
        <taxon>Solanales</taxon>
        <taxon>Solanaceae</taxon>
        <taxon>Solanoideae</taxon>
        <taxon>Datureae</taxon>
        <taxon>Datura</taxon>
    </lineage>
</organism>
<keyword evidence="2" id="KW-1185">Reference proteome</keyword>
<evidence type="ECO:0000313" key="1">
    <source>
        <dbReference type="EMBL" id="MCE3049977.1"/>
    </source>
</evidence>
<proteinExistence type="predicted"/>
<accession>A0ABS8WIW7</accession>
<protein>
    <submittedName>
        <fullName evidence="1">Uncharacterized protein</fullName>
    </submittedName>
</protein>